<keyword evidence="2" id="KW-1185">Reference proteome</keyword>
<feature type="non-terminal residue" evidence="1">
    <location>
        <position position="55"/>
    </location>
</feature>
<evidence type="ECO:0000313" key="2">
    <source>
        <dbReference type="Proteomes" id="UP000199698"/>
    </source>
</evidence>
<name>A0A1C4C997_9GAMM</name>
<proteinExistence type="predicted"/>
<dbReference type="EMBL" id="FMBA01000033">
    <property type="protein sequence ID" value="SCC15671.1"/>
    <property type="molecule type" value="Genomic_DNA"/>
</dbReference>
<accession>A0A1C4C997</accession>
<dbReference type="Proteomes" id="UP000199698">
    <property type="component" value="Unassembled WGS sequence"/>
</dbReference>
<gene>
    <name evidence="1" type="ORF">GA0061080_10331</name>
</gene>
<sequence>MNFKLKYGIINKYLVIQKRQQILKCFINFYNTAKLHKMILGKTPYAFLEDQSALG</sequence>
<dbReference type="AlphaFoldDB" id="A0A1C4C997"/>
<reference evidence="2" key="1">
    <citation type="submission" date="2016-08" db="EMBL/GenBank/DDBJ databases">
        <authorList>
            <person name="Varghese N."/>
            <person name="Submissions Spin"/>
        </authorList>
    </citation>
    <scope>NUCLEOTIDE SEQUENCE [LARGE SCALE GENOMIC DNA]</scope>
    <source>
        <strain evidence="2">R-53144</strain>
    </source>
</reference>
<organism evidence="1 2">
    <name type="scientific">Gilliamella intestini</name>
    <dbReference type="NCBI Taxonomy" id="1798183"/>
    <lineage>
        <taxon>Bacteria</taxon>
        <taxon>Pseudomonadati</taxon>
        <taxon>Pseudomonadota</taxon>
        <taxon>Gammaproteobacteria</taxon>
        <taxon>Orbales</taxon>
        <taxon>Orbaceae</taxon>
        <taxon>Gilliamella</taxon>
    </lineage>
</organism>
<evidence type="ECO:0008006" key="3">
    <source>
        <dbReference type="Google" id="ProtNLM"/>
    </source>
</evidence>
<protein>
    <recommendedName>
        <fullName evidence="3">Integrase core domain-containing protein</fullName>
    </recommendedName>
</protein>
<evidence type="ECO:0000313" key="1">
    <source>
        <dbReference type="EMBL" id="SCC15671.1"/>
    </source>
</evidence>